<proteinExistence type="predicted"/>
<dbReference type="EMBL" id="BPLQ01010518">
    <property type="protein sequence ID" value="GIY51294.1"/>
    <property type="molecule type" value="Genomic_DNA"/>
</dbReference>
<accession>A0AAV4U0N5</accession>
<dbReference type="Proteomes" id="UP001054837">
    <property type="component" value="Unassembled WGS sequence"/>
</dbReference>
<gene>
    <name evidence="1" type="ORF">CDAR_69261</name>
</gene>
<evidence type="ECO:0000313" key="2">
    <source>
        <dbReference type="Proteomes" id="UP001054837"/>
    </source>
</evidence>
<evidence type="ECO:0000313" key="1">
    <source>
        <dbReference type="EMBL" id="GIY51294.1"/>
    </source>
</evidence>
<keyword evidence="2" id="KW-1185">Reference proteome</keyword>
<evidence type="ECO:0008006" key="3">
    <source>
        <dbReference type="Google" id="ProtNLM"/>
    </source>
</evidence>
<reference evidence="1 2" key="1">
    <citation type="submission" date="2021-06" db="EMBL/GenBank/DDBJ databases">
        <title>Caerostris darwini draft genome.</title>
        <authorList>
            <person name="Kono N."/>
            <person name="Arakawa K."/>
        </authorList>
    </citation>
    <scope>NUCLEOTIDE SEQUENCE [LARGE SCALE GENOMIC DNA]</scope>
</reference>
<protein>
    <recommendedName>
        <fullName evidence="3">Maturase K</fullName>
    </recommendedName>
</protein>
<dbReference type="AlphaFoldDB" id="A0AAV4U0N5"/>
<sequence>MDYSNTWHVVTEAETLEMAWHKKTPFGSRGHLFRIQTLKEFASPVYLFYLSCRVAVELLFKKKKRWFGDIIMDLVAVSFEVSEFWREAR</sequence>
<organism evidence="1 2">
    <name type="scientific">Caerostris darwini</name>
    <dbReference type="NCBI Taxonomy" id="1538125"/>
    <lineage>
        <taxon>Eukaryota</taxon>
        <taxon>Metazoa</taxon>
        <taxon>Ecdysozoa</taxon>
        <taxon>Arthropoda</taxon>
        <taxon>Chelicerata</taxon>
        <taxon>Arachnida</taxon>
        <taxon>Araneae</taxon>
        <taxon>Araneomorphae</taxon>
        <taxon>Entelegynae</taxon>
        <taxon>Araneoidea</taxon>
        <taxon>Araneidae</taxon>
        <taxon>Caerostris</taxon>
    </lineage>
</organism>
<comment type="caution">
    <text evidence="1">The sequence shown here is derived from an EMBL/GenBank/DDBJ whole genome shotgun (WGS) entry which is preliminary data.</text>
</comment>
<name>A0AAV4U0N5_9ARAC</name>